<name>A0A378WJ88_9NOCA</name>
<dbReference type="Proteomes" id="UP000255082">
    <property type="component" value="Unassembled WGS sequence"/>
</dbReference>
<dbReference type="PROSITE" id="PS50943">
    <property type="entry name" value="HTH_CROC1"/>
    <property type="match status" value="1"/>
</dbReference>
<protein>
    <recommendedName>
        <fullName evidence="1">HTH cro/C1-type domain-containing protein</fullName>
    </recommendedName>
</protein>
<evidence type="ECO:0000313" key="2">
    <source>
        <dbReference type="EMBL" id="SUA41289.1"/>
    </source>
</evidence>
<dbReference type="GO" id="GO:0003677">
    <property type="term" value="F:DNA binding"/>
    <property type="evidence" value="ECO:0007669"/>
    <property type="project" value="InterPro"/>
</dbReference>
<dbReference type="SUPFAM" id="SSF47413">
    <property type="entry name" value="lambda repressor-like DNA-binding domains"/>
    <property type="match status" value="1"/>
</dbReference>
<dbReference type="Pfam" id="PF19054">
    <property type="entry name" value="DUF5753"/>
    <property type="match status" value="1"/>
</dbReference>
<dbReference type="SMART" id="SM00530">
    <property type="entry name" value="HTH_XRE"/>
    <property type="match status" value="1"/>
</dbReference>
<dbReference type="Pfam" id="PF13560">
    <property type="entry name" value="HTH_31"/>
    <property type="match status" value="1"/>
</dbReference>
<sequence length="314" mass="35274">MTNTDEDSSTTLPRRQLGRYLKEARLGVGLRLEDVAPLMQWSASKLSRLEAGKSPAIRVLDVEALCGIYDIDDPEVVAGLVGLAKQSTGKSWWQAFDDVISGNFDLYVGLESSAKQLSIFRPDMPSGLFQTKEYARAVDQRYYPQIDPVELARRIELKTKRQALLTRKVNPISVDLIIHESAVRTVVGDPRTMAAQCHHLANLPGNVTVKVLTYEAGFPAGLPTGPFAILDFGTDSKGRELSPTVVYIESYAGDLYLERPKDVGRYRQAYSIIEQAALDIADSKRFLRNTAREFERERRSDRSQVVQVEPQRWR</sequence>
<accession>A0A378WJ88</accession>
<dbReference type="InterPro" id="IPR010982">
    <property type="entry name" value="Lambda_DNA-bd_dom_sf"/>
</dbReference>
<proteinExistence type="predicted"/>
<dbReference type="RefSeq" id="WP_063917683.1">
    <property type="nucleotide sequence ID" value="NZ_JAJFOE010000001.1"/>
</dbReference>
<dbReference type="Gene3D" id="1.10.260.40">
    <property type="entry name" value="lambda repressor-like DNA-binding domains"/>
    <property type="match status" value="1"/>
</dbReference>
<feature type="domain" description="HTH cro/C1-type" evidence="1">
    <location>
        <begin position="21"/>
        <end position="76"/>
    </location>
</feature>
<dbReference type="InterPro" id="IPR001387">
    <property type="entry name" value="Cro/C1-type_HTH"/>
</dbReference>
<dbReference type="CDD" id="cd00093">
    <property type="entry name" value="HTH_XRE"/>
    <property type="match status" value="1"/>
</dbReference>
<gene>
    <name evidence="2" type="ORF">NCTC13184_00625</name>
</gene>
<dbReference type="InterPro" id="IPR043917">
    <property type="entry name" value="DUF5753"/>
</dbReference>
<evidence type="ECO:0000259" key="1">
    <source>
        <dbReference type="PROSITE" id="PS50943"/>
    </source>
</evidence>
<reference evidence="2 3" key="1">
    <citation type="submission" date="2018-06" db="EMBL/GenBank/DDBJ databases">
        <authorList>
            <consortium name="Pathogen Informatics"/>
            <person name="Doyle S."/>
        </authorList>
    </citation>
    <scope>NUCLEOTIDE SEQUENCE [LARGE SCALE GENOMIC DNA]</scope>
    <source>
        <strain evidence="2 3">NCTC13184</strain>
    </source>
</reference>
<dbReference type="EMBL" id="UGRU01000001">
    <property type="protein sequence ID" value="SUA41289.1"/>
    <property type="molecule type" value="Genomic_DNA"/>
</dbReference>
<organism evidence="2 3">
    <name type="scientific">Nocardia africana</name>
    <dbReference type="NCBI Taxonomy" id="134964"/>
    <lineage>
        <taxon>Bacteria</taxon>
        <taxon>Bacillati</taxon>
        <taxon>Actinomycetota</taxon>
        <taxon>Actinomycetes</taxon>
        <taxon>Mycobacteriales</taxon>
        <taxon>Nocardiaceae</taxon>
        <taxon>Nocardia</taxon>
    </lineage>
</organism>
<evidence type="ECO:0000313" key="3">
    <source>
        <dbReference type="Proteomes" id="UP000255082"/>
    </source>
</evidence>
<dbReference type="AlphaFoldDB" id="A0A378WJ88"/>
<dbReference type="OrthoDB" id="4285266at2"/>